<dbReference type="AlphaFoldDB" id="A0A507BYB5"/>
<dbReference type="Pfam" id="PF15478">
    <property type="entry name" value="LKAAEAR"/>
    <property type="match status" value="1"/>
</dbReference>
<dbReference type="InterPro" id="IPR029152">
    <property type="entry name" value="LKAAEAR1"/>
</dbReference>
<dbReference type="GeneID" id="42005908"/>
<evidence type="ECO:0000256" key="2">
    <source>
        <dbReference type="SAM" id="MobiDB-lite"/>
    </source>
</evidence>
<evidence type="ECO:0000313" key="4">
    <source>
        <dbReference type="Proteomes" id="UP000319731"/>
    </source>
</evidence>
<keyword evidence="1" id="KW-0175">Coiled coil</keyword>
<protein>
    <submittedName>
        <fullName evidence="3">Uncharacterized protein</fullName>
    </submittedName>
</protein>
<dbReference type="EMBL" id="QEAO01000034">
    <property type="protein sequence ID" value="TPX32118.1"/>
    <property type="molecule type" value="Genomic_DNA"/>
</dbReference>
<dbReference type="Proteomes" id="UP000319731">
    <property type="component" value="Unassembled WGS sequence"/>
</dbReference>
<dbReference type="RefSeq" id="XP_031023380.1">
    <property type="nucleotide sequence ID" value="XM_031170611.1"/>
</dbReference>
<reference evidence="3 4" key="1">
    <citation type="journal article" date="2019" name="Sci. Rep.">
        <title>Comparative genomics of chytrid fungi reveal insights into the obligate biotrophic and pathogenic lifestyle of Synchytrium endobioticum.</title>
        <authorList>
            <person name="van de Vossenberg B.T.L.H."/>
            <person name="Warris S."/>
            <person name="Nguyen H.D.T."/>
            <person name="van Gent-Pelzer M.P.E."/>
            <person name="Joly D.L."/>
            <person name="van de Geest H.C."/>
            <person name="Bonants P.J.M."/>
            <person name="Smith D.S."/>
            <person name="Levesque C.A."/>
            <person name="van der Lee T.A.J."/>
        </authorList>
    </citation>
    <scope>NUCLEOTIDE SEQUENCE [LARGE SCALE GENOMIC DNA]</scope>
    <source>
        <strain evidence="3 4">JEL517</strain>
    </source>
</reference>
<evidence type="ECO:0000313" key="3">
    <source>
        <dbReference type="EMBL" id="TPX32118.1"/>
    </source>
</evidence>
<name>A0A507BYB5_9FUNG</name>
<accession>A0A507BYB5</accession>
<feature type="compositionally biased region" description="Polar residues" evidence="2">
    <location>
        <begin position="66"/>
        <end position="75"/>
    </location>
</feature>
<organism evidence="3 4">
    <name type="scientific">Synchytrium microbalum</name>
    <dbReference type="NCBI Taxonomy" id="1806994"/>
    <lineage>
        <taxon>Eukaryota</taxon>
        <taxon>Fungi</taxon>
        <taxon>Fungi incertae sedis</taxon>
        <taxon>Chytridiomycota</taxon>
        <taxon>Chytridiomycota incertae sedis</taxon>
        <taxon>Chytridiomycetes</taxon>
        <taxon>Synchytriales</taxon>
        <taxon>Synchytriaceae</taxon>
        <taxon>Synchytrium</taxon>
    </lineage>
</organism>
<feature type="region of interest" description="Disordered" evidence="2">
    <location>
        <begin position="19"/>
        <end position="78"/>
    </location>
</feature>
<proteinExistence type="predicted"/>
<gene>
    <name evidence="3" type="ORF">SmJEL517_g04683</name>
</gene>
<sequence>MESNSNYLLSERFKRAALRKSERKVPSTVEPTAPRSQPIIEPPSESPAKAAEVEPPALEARYEPFQSATPTFSKTKLTKKQWDSLTQVQRAKYLAYEKPSTRILTNIAHSEMRVDELFKEDKKKMSEQAQEFKSRTARANDQGDGAQMAQMRMVAKAREERESRNAELQQLIEGQRSSFDAIRLKEYLILTKPNTSCQVPLSEKERRRVEILLSS</sequence>
<keyword evidence="4" id="KW-1185">Reference proteome</keyword>
<feature type="coiled-coil region" evidence="1">
    <location>
        <begin position="122"/>
        <end position="174"/>
    </location>
</feature>
<dbReference type="OrthoDB" id="2120844at2759"/>
<evidence type="ECO:0000256" key="1">
    <source>
        <dbReference type="SAM" id="Coils"/>
    </source>
</evidence>
<comment type="caution">
    <text evidence="3">The sequence shown here is derived from an EMBL/GenBank/DDBJ whole genome shotgun (WGS) entry which is preliminary data.</text>
</comment>